<sequence>MRMLRRACSSLNSFVGTAGAGCARRADCAWPVSHPTPTLRDERPSGRPPDRNSARAPPPSSPPQTTFDQVIHWAQQGPRVRRRMSVGARNVCLMKPSAAEQMETLGRHFDAIRETQAEAARVHARLVEQVDEARRFAEAAAWEAAMVPVKGALAANVPLARWDAAMIAEREFVTELACTLRLPVRSAETLIAESQALIHDLPATRTALQNGLITYRHAQVLINQAWSLPAEALAGFEQTLLKSAPHLTASNLTHRARVMRERLHPESIKARHQKSVSDRRVFFEPEPDGMASLHWYDSAEKVQAAYDRLTVTAMSSQCPEEARTLTQLRADTFADLILDGVTANGVGKGIRGTVHVTVPVMTLLGHSEEPGYLEGYGPIDPDTAREIAARAPSFIRILTHPETGVVLSVGRTRYKVPKHLKLYLRVRDETCRWPGCRRAAAHSDLDHTLDWQFEGVTAHDNLAHLCPADHALKSETRWTYVHLGDGTLEWTSPTGRSFISEPATLIRSPEKGIRSKDDSGPAPVRPTDATMGPPEPGEPPPF</sequence>
<accession>A0ABY2J7Z4</accession>
<evidence type="ECO:0000313" key="4">
    <source>
        <dbReference type="Proteomes" id="UP000298355"/>
    </source>
</evidence>
<feature type="domain" description="DUF222" evidence="2">
    <location>
        <begin position="138"/>
        <end position="428"/>
    </location>
</feature>
<evidence type="ECO:0000259" key="2">
    <source>
        <dbReference type="Pfam" id="PF02720"/>
    </source>
</evidence>
<name>A0ABY2J7Z4_9MICO</name>
<dbReference type="CDD" id="cd00085">
    <property type="entry name" value="HNHc"/>
    <property type="match status" value="1"/>
</dbReference>
<dbReference type="Proteomes" id="UP000298355">
    <property type="component" value="Unassembled WGS sequence"/>
</dbReference>
<dbReference type="GO" id="GO:0004519">
    <property type="term" value="F:endonuclease activity"/>
    <property type="evidence" value="ECO:0007669"/>
    <property type="project" value="UniProtKB-KW"/>
</dbReference>
<keyword evidence="3" id="KW-0378">Hydrolase</keyword>
<feature type="compositionally biased region" description="Pro residues" evidence="1">
    <location>
        <begin position="533"/>
        <end position="542"/>
    </location>
</feature>
<keyword evidence="3" id="KW-0540">Nuclease</keyword>
<comment type="caution">
    <text evidence="3">The sequence shown here is derived from an EMBL/GenBank/DDBJ whole genome shotgun (WGS) entry which is preliminary data.</text>
</comment>
<feature type="compositionally biased region" description="Basic and acidic residues" evidence="1">
    <location>
        <begin position="39"/>
        <end position="53"/>
    </location>
</feature>
<evidence type="ECO:0000256" key="1">
    <source>
        <dbReference type="SAM" id="MobiDB-lite"/>
    </source>
</evidence>
<proteinExistence type="predicted"/>
<feature type="region of interest" description="Disordered" evidence="1">
    <location>
        <begin position="29"/>
        <end position="66"/>
    </location>
</feature>
<dbReference type="Pfam" id="PF02720">
    <property type="entry name" value="DUF222"/>
    <property type="match status" value="1"/>
</dbReference>
<feature type="compositionally biased region" description="Basic and acidic residues" evidence="1">
    <location>
        <begin position="508"/>
        <end position="519"/>
    </location>
</feature>
<dbReference type="InterPro" id="IPR003615">
    <property type="entry name" value="HNH_nuc"/>
</dbReference>
<keyword evidence="4" id="KW-1185">Reference proteome</keyword>
<evidence type="ECO:0000313" key="3">
    <source>
        <dbReference type="EMBL" id="TFD01073.1"/>
    </source>
</evidence>
<protein>
    <submittedName>
        <fullName evidence="3">HNH endonuclease</fullName>
    </submittedName>
</protein>
<dbReference type="EMBL" id="SOGJ01000007">
    <property type="protein sequence ID" value="TFD01073.1"/>
    <property type="molecule type" value="Genomic_DNA"/>
</dbReference>
<reference evidence="3 4" key="1">
    <citation type="submission" date="2019-03" db="EMBL/GenBank/DDBJ databases">
        <title>Genomics of glacier-inhabiting Cryobacterium strains.</title>
        <authorList>
            <person name="Liu Q."/>
            <person name="Xin Y.-H."/>
        </authorList>
    </citation>
    <scope>NUCLEOTIDE SEQUENCE [LARGE SCALE GENOMIC DNA]</scope>
    <source>
        <strain evidence="3 4">TMT4-23</strain>
    </source>
</reference>
<feature type="region of interest" description="Disordered" evidence="1">
    <location>
        <begin position="503"/>
        <end position="542"/>
    </location>
</feature>
<dbReference type="InterPro" id="IPR003870">
    <property type="entry name" value="DUF222"/>
</dbReference>
<dbReference type="PROSITE" id="PS51257">
    <property type="entry name" value="PROKAR_LIPOPROTEIN"/>
    <property type="match status" value="1"/>
</dbReference>
<gene>
    <name evidence="3" type="ORF">E3O65_01905</name>
</gene>
<keyword evidence="3" id="KW-0255">Endonuclease</keyword>
<organism evidence="3 4">
    <name type="scientific">Cryobacterium breve</name>
    <dbReference type="NCBI Taxonomy" id="1259258"/>
    <lineage>
        <taxon>Bacteria</taxon>
        <taxon>Bacillati</taxon>
        <taxon>Actinomycetota</taxon>
        <taxon>Actinomycetes</taxon>
        <taxon>Micrococcales</taxon>
        <taxon>Microbacteriaceae</taxon>
        <taxon>Cryobacterium</taxon>
    </lineage>
</organism>